<organism evidence="1 2">
    <name type="scientific">Roseimicrobium gellanilyticum</name>
    <dbReference type="NCBI Taxonomy" id="748857"/>
    <lineage>
        <taxon>Bacteria</taxon>
        <taxon>Pseudomonadati</taxon>
        <taxon>Verrucomicrobiota</taxon>
        <taxon>Verrucomicrobiia</taxon>
        <taxon>Verrucomicrobiales</taxon>
        <taxon>Verrucomicrobiaceae</taxon>
        <taxon>Roseimicrobium</taxon>
    </lineage>
</organism>
<dbReference type="AlphaFoldDB" id="A0A366H4E3"/>
<dbReference type="Proteomes" id="UP000253426">
    <property type="component" value="Unassembled WGS sequence"/>
</dbReference>
<accession>A0A366H4E3</accession>
<proteinExistence type="predicted"/>
<comment type="caution">
    <text evidence="1">The sequence shown here is derived from an EMBL/GenBank/DDBJ whole genome shotgun (WGS) entry which is preliminary data.</text>
</comment>
<sequence>MYTISIILTSQAPEQGAALAEALTAAIEAALADASRNLAGPTRVANIAIAAGRTGSQKRWTNHTLGGPACFHPGHDHDFKGRPLAF</sequence>
<reference evidence="1 2" key="1">
    <citation type="submission" date="2018-06" db="EMBL/GenBank/DDBJ databases">
        <title>Genomic Encyclopedia of Type Strains, Phase IV (KMG-IV): sequencing the most valuable type-strain genomes for metagenomic binning, comparative biology and taxonomic classification.</title>
        <authorList>
            <person name="Goeker M."/>
        </authorList>
    </citation>
    <scope>NUCLEOTIDE SEQUENCE [LARGE SCALE GENOMIC DNA]</scope>
    <source>
        <strain evidence="1 2">DSM 25532</strain>
    </source>
</reference>
<keyword evidence="2" id="KW-1185">Reference proteome</keyword>
<name>A0A366H4E3_9BACT</name>
<evidence type="ECO:0000313" key="2">
    <source>
        <dbReference type="Proteomes" id="UP000253426"/>
    </source>
</evidence>
<evidence type="ECO:0000313" key="1">
    <source>
        <dbReference type="EMBL" id="RBP36885.1"/>
    </source>
</evidence>
<protein>
    <submittedName>
        <fullName evidence="1">Uncharacterized protein</fullName>
    </submittedName>
</protein>
<dbReference type="RefSeq" id="WP_113961669.1">
    <property type="nucleotide sequence ID" value="NZ_QNRR01000015.1"/>
</dbReference>
<gene>
    <name evidence="1" type="ORF">DES53_11526</name>
</gene>
<dbReference type="EMBL" id="QNRR01000015">
    <property type="protein sequence ID" value="RBP36885.1"/>
    <property type="molecule type" value="Genomic_DNA"/>
</dbReference>